<protein>
    <submittedName>
        <fullName evidence="2">Uncharacterized protein</fullName>
    </submittedName>
</protein>
<evidence type="ECO:0000256" key="1">
    <source>
        <dbReference type="SAM" id="MobiDB-lite"/>
    </source>
</evidence>
<sequence>MTSCRPEPLLVEGPSYKESLILVDYKIVKVKIQIAKAGLLISPNHALYAHNKAVLRVVVKLHFDTDRSLLKTFIIPTPPWKLSQEPKAGRVRWGVKTRKLKASYTPPARCFDTAGIRSPPPAALFNRASIVPPPPLTSTPFSNLPNTAPAHSPATNKTAEDAADSSPSSSSSGEIGHVPIITASSRASGATTANHSGALGAAWMSTASIARKCESTTALRMRPVPTLST</sequence>
<comment type="caution">
    <text evidence="2">The sequence shown here is derived from an EMBL/GenBank/DDBJ whole genome shotgun (WGS) entry which is preliminary data.</text>
</comment>
<keyword evidence="3" id="KW-1185">Reference proteome</keyword>
<name>A0A4S4LK65_9AGAM</name>
<organism evidence="2 3">
    <name type="scientific">Bondarzewia mesenterica</name>
    <dbReference type="NCBI Taxonomy" id="1095465"/>
    <lineage>
        <taxon>Eukaryota</taxon>
        <taxon>Fungi</taxon>
        <taxon>Dikarya</taxon>
        <taxon>Basidiomycota</taxon>
        <taxon>Agaricomycotina</taxon>
        <taxon>Agaricomycetes</taxon>
        <taxon>Russulales</taxon>
        <taxon>Bondarzewiaceae</taxon>
        <taxon>Bondarzewia</taxon>
    </lineage>
</organism>
<evidence type="ECO:0000313" key="2">
    <source>
        <dbReference type="EMBL" id="THH11761.1"/>
    </source>
</evidence>
<gene>
    <name evidence="2" type="ORF">EW146_g7930</name>
</gene>
<dbReference type="AlphaFoldDB" id="A0A4S4LK65"/>
<feature type="region of interest" description="Disordered" evidence="1">
    <location>
        <begin position="135"/>
        <end position="176"/>
    </location>
</feature>
<evidence type="ECO:0000313" key="3">
    <source>
        <dbReference type="Proteomes" id="UP000310158"/>
    </source>
</evidence>
<proteinExistence type="predicted"/>
<dbReference type="Proteomes" id="UP000310158">
    <property type="component" value="Unassembled WGS sequence"/>
</dbReference>
<reference evidence="2 3" key="1">
    <citation type="submission" date="2019-02" db="EMBL/GenBank/DDBJ databases">
        <title>Genome sequencing of the rare red list fungi Bondarzewia mesenterica.</title>
        <authorList>
            <person name="Buettner E."/>
            <person name="Kellner H."/>
        </authorList>
    </citation>
    <scope>NUCLEOTIDE SEQUENCE [LARGE SCALE GENOMIC DNA]</scope>
    <source>
        <strain evidence="2 3">DSM 108281</strain>
    </source>
</reference>
<accession>A0A4S4LK65</accession>
<dbReference type="EMBL" id="SGPL01000496">
    <property type="protein sequence ID" value="THH11761.1"/>
    <property type="molecule type" value="Genomic_DNA"/>
</dbReference>